<evidence type="ECO:0000256" key="2">
    <source>
        <dbReference type="ARBA" id="ARBA00005967"/>
    </source>
</evidence>
<dbReference type="STRING" id="865937.Gilli_0333"/>
<dbReference type="HOGENOM" id="CLU_112343_2_2_10"/>
<dbReference type="OrthoDB" id="1493837at2"/>
<feature type="binding site" evidence="16">
    <location>
        <position position="68"/>
    </location>
    <ligand>
        <name>substrate</name>
    </ligand>
</feature>
<dbReference type="InterPro" id="IPR000829">
    <property type="entry name" value="DAGK"/>
</dbReference>
<dbReference type="GO" id="GO:0046872">
    <property type="term" value="F:metal ion binding"/>
    <property type="evidence" value="ECO:0007669"/>
    <property type="project" value="UniProtKB-KW"/>
</dbReference>
<dbReference type="GO" id="GO:0005524">
    <property type="term" value="F:ATP binding"/>
    <property type="evidence" value="ECO:0007669"/>
    <property type="project" value="UniProtKB-KW"/>
</dbReference>
<keyword evidence="7 17" id="KW-0547">Nucleotide-binding</keyword>
<dbReference type="GO" id="GO:0005886">
    <property type="term" value="C:plasma membrane"/>
    <property type="evidence" value="ECO:0007669"/>
    <property type="project" value="UniProtKB-SubCell"/>
</dbReference>
<evidence type="ECO:0000256" key="15">
    <source>
        <dbReference type="PIRSR" id="PIRSR600829-1"/>
    </source>
</evidence>
<keyword evidence="21" id="KW-1185">Reference proteome</keyword>
<evidence type="ECO:0000313" key="20">
    <source>
        <dbReference type="EMBL" id="EHQ04481.1"/>
    </source>
</evidence>
<keyword evidence="18" id="KW-0460">Magnesium</keyword>
<organism evidence="20 21">
    <name type="scientific">Gillisia limnaea (strain DSM 15749 / LMG 21470 / R-8282)</name>
    <dbReference type="NCBI Taxonomy" id="865937"/>
    <lineage>
        <taxon>Bacteria</taxon>
        <taxon>Pseudomonadati</taxon>
        <taxon>Bacteroidota</taxon>
        <taxon>Flavobacteriia</taxon>
        <taxon>Flavobacteriales</taxon>
        <taxon>Flavobacteriaceae</taxon>
        <taxon>Gillisia</taxon>
    </lineage>
</organism>
<evidence type="ECO:0000256" key="4">
    <source>
        <dbReference type="ARBA" id="ARBA00022516"/>
    </source>
</evidence>
<sequence length="126" mass="13857">MRDSYLGKRIRGGGYAFKGAWILIKSEHSIQVQVGIAVLITGVGFYFDISKFDWMFQFFAIGLVLSAEGLNSAVEGIADFVHPDFHTKIGYIKDVAAGAVLFAALTAVIIAGFIYLPYLFPNLFLQ</sequence>
<keyword evidence="4" id="KW-0444">Lipid biosynthesis</keyword>
<dbReference type="RefSeq" id="WP_006987373.1">
    <property type="nucleotide sequence ID" value="NZ_JH594605.1"/>
</dbReference>
<reference evidence="21" key="1">
    <citation type="journal article" date="2012" name="Stand. Genomic Sci.">
        <title>Genome sequence of the Antarctic rhodopsins-containing flavobacterium Gillisia limnaea type strain (R-8282(T)).</title>
        <authorList>
            <person name="Riedel T."/>
            <person name="Held B."/>
            <person name="Nolan M."/>
            <person name="Lucas S."/>
            <person name="Lapidus A."/>
            <person name="Tice H."/>
            <person name="Del Rio T.G."/>
            <person name="Cheng J.F."/>
            <person name="Han C."/>
            <person name="Tapia R."/>
            <person name="Goodwin L.A."/>
            <person name="Pitluck S."/>
            <person name="Liolios K."/>
            <person name="Mavromatis K."/>
            <person name="Pagani I."/>
            <person name="Ivanova N."/>
            <person name="Mikhailova N."/>
            <person name="Pati A."/>
            <person name="Chen A."/>
            <person name="Palaniappan K."/>
            <person name="Land M."/>
            <person name="Rohde M."/>
            <person name="Tindall B.J."/>
            <person name="Detter J.C."/>
            <person name="Goker M."/>
            <person name="Bristow J."/>
            <person name="Eisen J.A."/>
            <person name="Markowitz V."/>
            <person name="Hugenholtz P."/>
            <person name="Kyrpides N.C."/>
            <person name="Klenk H.P."/>
            <person name="Woyke T."/>
        </authorList>
    </citation>
    <scope>NUCLEOTIDE SEQUENCE [LARGE SCALE GENOMIC DNA]</scope>
    <source>
        <strain evidence="21">DSM 15749 / LMG 21470 / R-8282</strain>
    </source>
</reference>
<evidence type="ECO:0000256" key="8">
    <source>
        <dbReference type="ARBA" id="ARBA00022777"/>
    </source>
</evidence>
<evidence type="ECO:0000256" key="13">
    <source>
        <dbReference type="ARBA" id="ARBA00023209"/>
    </source>
</evidence>
<evidence type="ECO:0000256" key="9">
    <source>
        <dbReference type="ARBA" id="ARBA00022840"/>
    </source>
</evidence>
<dbReference type="InterPro" id="IPR033717">
    <property type="entry name" value="UDPK"/>
</dbReference>
<proteinExistence type="inferred from homology"/>
<keyword evidence="12 19" id="KW-0472">Membrane</keyword>
<dbReference type="GO" id="GO:0008654">
    <property type="term" value="P:phospholipid biosynthetic process"/>
    <property type="evidence" value="ECO:0007669"/>
    <property type="project" value="UniProtKB-KW"/>
</dbReference>
<dbReference type="Gene3D" id="1.10.287.3610">
    <property type="match status" value="1"/>
</dbReference>
<dbReference type="PANTHER" id="PTHR34299:SF1">
    <property type="entry name" value="DIACYLGLYCEROL KINASE"/>
    <property type="match status" value="1"/>
</dbReference>
<feature type="binding site" evidence="17">
    <location>
        <position position="27"/>
    </location>
    <ligand>
        <name>ATP</name>
        <dbReference type="ChEBI" id="CHEBI:30616"/>
    </ligand>
</feature>
<keyword evidence="13" id="KW-0594">Phospholipid biosynthesis</keyword>
<evidence type="ECO:0000256" key="12">
    <source>
        <dbReference type="ARBA" id="ARBA00023136"/>
    </source>
</evidence>
<comment type="subcellular location">
    <subcellularLocation>
        <location evidence="1">Cell membrane</location>
        <topology evidence="1">Multi-pass membrane protein</topology>
    </subcellularLocation>
</comment>
<evidence type="ECO:0000256" key="7">
    <source>
        <dbReference type="ARBA" id="ARBA00022741"/>
    </source>
</evidence>
<evidence type="ECO:0000256" key="10">
    <source>
        <dbReference type="ARBA" id="ARBA00022989"/>
    </source>
</evidence>
<evidence type="ECO:0000256" key="19">
    <source>
        <dbReference type="SAM" id="Phobius"/>
    </source>
</evidence>
<accession>H2BRG2</accession>
<evidence type="ECO:0000256" key="17">
    <source>
        <dbReference type="PIRSR" id="PIRSR600829-3"/>
    </source>
</evidence>
<feature type="active site" description="Proton acceptor" evidence="15">
    <location>
        <position position="68"/>
    </location>
</feature>
<feature type="binding site" evidence="17">
    <location>
        <position position="75"/>
    </location>
    <ligand>
        <name>ATP</name>
        <dbReference type="ChEBI" id="CHEBI:30616"/>
    </ligand>
</feature>
<keyword evidence="14" id="KW-1208">Phospholipid metabolism</keyword>
<protein>
    <submittedName>
        <fullName evidence="20">Diacylglycerol kinase</fullName>
    </submittedName>
</protein>
<dbReference type="PANTHER" id="PTHR34299">
    <property type="entry name" value="DIACYLGLYCEROL KINASE"/>
    <property type="match status" value="1"/>
</dbReference>
<evidence type="ECO:0000256" key="16">
    <source>
        <dbReference type="PIRSR" id="PIRSR600829-2"/>
    </source>
</evidence>
<evidence type="ECO:0000256" key="11">
    <source>
        <dbReference type="ARBA" id="ARBA00023098"/>
    </source>
</evidence>
<gene>
    <name evidence="20" type="ORF">Gilli_0333</name>
</gene>
<evidence type="ECO:0000256" key="3">
    <source>
        <dbReference type="ARBA" id="ARBA00022475"/>
    </source>
</evidence>
<dbReference type="eggNOG" id="COG0818">
    <property type="taxonomic scope" value="Bacteria"/>
</dbReference>
<keyword evidence="9 17" id="KW-0067">ATP-binding</keyword>
<dbReference type="EMBL" id="JH594605">
    <property type="protein sequence ID" value="EHQ04481.1"/>
    <property type="molecule type" value="Genomic_DNA"/>
</dbReference>
<evidence type="ECO:0000256" key="5">
    <source>
        <dbReference type="ARBA" id="ARBA00022679"/>
    </source>
</evidence>
<keyword evidence="3" id="KW-1003">Cell membrane</keyword>
<keyword evidence="10 19" id="KW-1133">Transmembrane helix</keyword>
<comment type="cofactor">
    <cofactor evidence="18">
        <name>Mg(2+)</name>
        <dbReference type="ChEBI" id="CHEBI:18420"/>
    </cofactor>
    <text evidence="18">Mn(2+), Zn(2+), Cd(2+) and Co(2+) support activity to lesser extents.</text>
</comment>
<keyword evidence="11" id="KW-0443">Lipid metabolism</keyword>
<evidence type="ECO:0000256" key="18">
    <source>
        <dbReference type="PIRSR" id="PIRSR600829-4"/>
    </source>
</evidence>
<dbReference type="CDD" id="cd14265">
    <property type="entry name" value="UDPK_IM_like"/>
    <property type="match status" value="1"/>
</dbReference>
<keyword evidence="5" id="KW-0808">Transferase</keyword>
<feature type="binding site" evidence="18">
    <location>
        <position position="27"/>
    </location>
    <ligand>
        <name>a divalent metal cation</name>
        <dbReference type="ChEBI" id="CHEBI:60240"/>
    </ligand>
</feature>
<dbReference type="Pfam" id="PF01219">
    <property type="entry name" value="DAGK_prokar"/>
    <property type="match status" value="1"/>
</dbReference>
<feature type="transmembrane region" description="Helical" evidence="19">
    <location>
        <begin position="95"/>
        <end position="120"/>
    </location>
</feature>
<dbReference type="AlphaFoldDB" id="H2BRG2"/>
<name>H2BRG2_GILLR</name>
<keyword evidence="6 19" id="KW-0812">Transmembrane</keyword>
<dbReference type="InterPro" id="IPR036945">
    <property type="entry name" value="DAGK_sf"/>
</dbReference>
<feature type="binding site" evidence="17">
    <location>
        <position position="15"/>
    </location>
    <ligand>
        <name>ATP</name>
        <dbReference type="ChEBI" id="CHEBI:30616"/>
    </ligand>
</feature>
<evidence type="ECO:0000256" key="14">
    <source>
        <dbReference type="ARBA" id="ARBA00023264"/>
    </source>
</evidence>
<keyword evidence="8 20" id="KW-0418">Kinase</keyword>
<evidence type="ECO:0000256" key="1">
    <source>
        <dbReference type="ARBA" id="ARBA00004651"/>
    </source>
</evidence>
<feature type="binding site" evidence="17">
    <location>
        <begin position="93"/>
        <end position="94"/>
    </location>
    <ligand>
        <name>ATP</name>
        <dbReference type="ChEBI" id="CHEBI:30616"/>
    </ligand>
</feature>
<evidence type="ECO:0000313" key="21">
    <source>
        <dbReference type="Proteomes" id="UP000003844"/>
    </source>
</evidence>
<keyword evidence="18" id="KW-0479">Metal-binding</keyword>
<comment type="similarity">
    <text evidence="2">Belongs to the bacterial diacylglycerol kinase family.</text>
</comment>
<evidence type="ECO:0000256" key="6">
    <source>
        <dbReference type="ARBA" id="ARBA00022692"/>
    </source>
</evidence>
<dbReference type="Proteomes" id="UP000003844">
    <property type="component" value="Unassembled WGS sequence"/>
</dbReference>
<feature type="binding site" evidence="18">
    <location>
        <position position="75"/>
    </location>
    <ligand>
        <name>a divalent metal cation</name>
        <dbReference type="ChEBI" id="CHEBI:60240"/>
    </ligand>
</feature>
<dbReference type="GO" id="GO:0016301">
    <property type="term" value="F:kinase activity"/>
    <property type="evidence" value="ECO:0007669"/>
    <property type="project" value="UniProtKB-KW"/>
</dbReference>